<evidence type="ECO:0000256" key="7">
    <source>
        <dbReference type="ARBA" id="ARBA00023014"/>
    </source>
</evidence>
<dbReference type="GO" id="GO:0005506">
    <property type="term" value="F:iron ion binding"/>
    <property type="evidence" value="ECO:0007669"/>
    <property type="project" value="UniProtKB-UniRule"/>
</dbReference>
<evidence type="ECO:0000256" key="8">
    <source>
        <dbReference type="RuleBase" id="RU368020"/>
    </source>
</evidence>
<evidence type="ECO:0000313" key="10">
    <source>
        <dbReference type="Proteomes" id="UP000051236"/>
    </source>
</evidence>
<evidence type="ECO:0000256" key="5">
    <source>
        <dbReference type="ARBA" id="ARBA00022982"/>
    </source>
</evidence>
<dbReference type="Proteomes" id="UP000051236">
    <property type="component" value="Unassembled WGS sequence"/>
</dbReference>
<keyword evidence="7 8" id="KW-0411">Iron-sulfur</keyword>
<evidence type="ECO:0000256" key="3">
    <source>
        <dbReference type="ARBA" id="ARBA00022485"/>
    </source>
</evidence>
<dbReference type="EMBL" id="AZGA01000002">
    <property type="protein sequence ID" value="KRM36559.1"/>
    <property type="molecule type" value="Genomic_DNA"/>
</dbReference>
<dbReference type="SUPFAM" id="SSF54862">
    <property type="entry name" value="4Fe-4S ferredoxins"/>
    <property type="match status" value="1"/>
</dbReference>
<evidence type="ECO:0000256" key="4">
    <source>
        <dbReference type="ARBA" id="ARBA00022723"/>
    </source>
</evidence>
<dbReference type="GO" id="GO:0009055">
    <property type="term" value="F:electron transfer activity"/>
    <property type="evidence" value="ECO:0007669"/>
    <property type="project" value="UniProtKB-UniRule"/>
</dbReference>
<evidence type="ECO:0000256" key="6">
    <source>
        <dbReference type="ARBA" id="ARBA00023004"/>
    </source>
</evidence>
<reference evidence="9 10" key="1">
    <citation type="journal article" date="2015" name="Genome Announc.">
        <title>Expanding the biotechnology potential of lactobacilli through comparative genomics of 213 strains and associated genera.</title>
        <authorList>
            <person name="Sun Z."/>
            <person name="Harris H.M."/>
            <person name="McCann A."/>
            <person name="Guo C."/>
            <person name="Argimon S."/>
            <person name="Zhang W."/>
            <person name="Yang X."/>
            <person name="Jeffery I.B."/>
            <person name="Cooney J.C."/>
            <person name="Kagawa T.F."/>
            <person name="Liu W."/>
            <person name="Song Y."/>
            <person name="Salvetti E."/>
            <person name="Wrobel A."/>
            <person name="Rasinkangas P."/>
            <person name="Parkhill J."/>
            <person name="Rea M.C."/>
            <person name="O'Sullivan O."/>
            <person name="Ritari J."/>
            <person name="Douillard F.P."/>
            <person name="Paul Ross R."/>
            <person name="Yang R."/>
            <person name="Briner A.E."/>
            <person name="Felis G.E."/>
            <person name="de Vos W.M."/>
            <person name="Barrangou R."/>
            <person name="Klaenhammer T.R."/>
            <person name="Caufield P.W."/>
            <person name="Cui Y."/>
            <person name="Zhang H."/>
            <person name="O'Toole P.W."/>
        </authorList>
    </citation>
    <scope>NUCLEOTIDE SEQUENCE [LARGE SCALE GENOMIC DNA]</scope>
    <source>
        <strain evidence="9 10">DSM 18527</strain>
    </source>
</reference>
<dbReference type="Pfam" id="PF13370">
    <property type="entry name" value="Fer4_13"/>
    <property type="match status" value="1"/>
</dbReference>
<proteinExistence type="predicted"/>
<comment type="caution">
    <text evidence="9">The sequence shown here is derived from an EMBL/GenBank/DDBJ whole genome shotgun (WGS) entry which is preliminary data.</text>
</comment>
<dbReference type="InterPro" id="IPR052395">
    <property type="entry name" value="ET_Ferredoxin"/>
</dbReference>
<keyword evidence="5 8" id="KW-0249">Electron transport</keyword>
<organism evidence="9 10">
    <name type="scientific">Agrilactobacillus composti DSM 18527 = JCM 14202</name>
    <dbReference type="NCBI Taxonomy" id="1423734"/>
    <lineage>
        <taxon>Bacteria</taxon>
        <taxon>Bacillati</taxon>
        <taxon>Bacillota</taxon>
        <taxon>Bacilli</taxon>
        <taxon>Lactobacillales</taxon>
        <taxon>Lactobacillaceae</taxon>
        <taxon>Agrilactobacillus</taxon>
    </lineage>
</organism>
<evidence type="ECO:0000313" key="9">
    <source>
        <dbReference type="EMBL" id="KRM36559.1"/>
    </source>
</evidence>
<dbReference type="PATRIC" id="fig|1423734.3.peg.2465"/>
<keyword evidence="2 8" id="KW-0813">Transport</keyword>
<evidence type="ECO:0000256" key="1">
    <source>
        <dbReference type="ARBA" id="ARBA00001966"/>
    </source>
</evidence>
<keyword evidence="10" id="KW-1185">Reference proteome</keyword>
<sequence length="72" mass="8164">MYTKVEQIDCIACGICQLKAPQIFDYQPDGIAFCKLDNNQGQQALPNQLLPQFKLAYQQCPTGAIKRRTKPF</sequence>
<name>X0PDF6_9LACO</name>
<accession>X0PDF6</accession>
<dbReference type="OrthoDB" id="9801085at2"/>
<comment type="cofactor">
    <cofactor evidence="1">
        <name>[4Fe-4S] cluster</name>
        <dbReference type="ChEBI" id="CHEBI:49883"/>
    </cofactor>
</comment>
<dbReference type="RefSeq" id="WP_035451690.1">
    <property type="nucleotide sequence ID" value="NZ_AZGA01000002.1"/>
</dbReference>
<keyword evidence="4 8" id="KW-0479">Metal-binding</keyword>
<dbReference type="PRINTS" id="PR00352">
    <property type="entry name" value="3FE4SFRDOXIN"/>
</dbReference>
<keyword evidence="6 8" id="KW-0408">Iron</keyword>
<dbReference type="PANTHER" id="PTHR39163">
    <property type="entry name" value="FERREDOXIN"/>
    <property type="match status" value="1"/>
</dbReference>
<keyword evidence="3" id="KW-0004">4Fe-4S</keyword>
<evidence type="ECO:0000256" key="2">
    <source>
        <dbReference type="ARBA" id="ARBA00022448"/>
    </source>
</evidence>
<comment type="function">
    <text evidence="8">Ferredoxins are iron-sulfur proteins that transfer electrons in a wide variety of metabolic reactions.</text>
</comment>
<dbReference type="InterPro" id="IPR001080">
    <property type="entry name" value="3Fe4S_ferredoxin"/>
</dbReference>
<dbReference type="GO" id="GO:0051539">
    <property type="term" value="F:4 iron, 4 sulfur cluster binding"/>
    <property type="evidence" value="ECO:0007669"/>
    <property type="project" value="UniProtKB-KW"/>
</dbReference>
<gene>
    <name evidence="9" type="ORF">FC83_GL002431</name>
</gene>
<dbReference type="Gene3D" id="3.30.70.20">
    <property type="match status" value="1"/>
</dbReference>
<dbReference type="STRING" id="1423734.FC83_GL002431"/>
<dbReference type="eggNOG" id="COG1141">
    <property type="taxonomic scope" value="Bacteria"/>
</dbReference>
<protein>
    <recommendedName>
        <fullName evidence="8">Ferredoxin</fullName>
    </recommendedName>
</protein>
<dbReference type="PANTHER" id="PTHR39163:SF1">
    <property type="entry name" value="FERREDOXIN"/>
    <property type="match status" value="1"/>
</dbReference>
<dbReference type="AlphaFoldDB" id="X0PDF6"/>